<dbReference type="EMBL" id="VFNV01000001">
    <property type="protein sequence ID" value="TQK75871.1"/>
    <property type="molecule type" value="Genomic_DNA"/>
</dbReference>
<feature type="domain" description="CT398-like coiled coil hairpin" evidence="3">
    <location>
        <begin position="15"/>
        <end position="193"/>
    </location>
</feature>
<organism evidence="4 5">
    <name type="scientific">Rarobacter incanus</name>
    <dbReference type="NCBI Taxonomy" id="153494"/>
    <lineage>
        <taxon>Bacteria</taxon>
        <taxon>Bacillati</taxon>
        <taxon>Actinomycetota</taxon>
        <taxon>Actinomycetes</taxon>
        <taxon>Micrococcales</taxon>
        <taxon>Rarobacteraceae</taxon>
        <taxon>Rarobacter</taxon>
    </lineage>
</organism>
<accession>A0A542SML1</accession>
<evidence type="ECO:0000256" key="1">
    <source>
        <dbReference type="SAM" id="Coils"/>
    </source>
</evidence>
<dbReference type="Pfam" id="PF02591">
    <property type="entry name" value="Zn_ribbon_9"/>
    <property type="match status" value="1"/>
</dbReference>
<keyword evidence="1" id="KW-0175">Coiled coil</keyword>
<sequence length="247" mass="27031">MATASVADQQTILAVQALDTRAQQLVHQRRTLPIHAKIAEYGERLADLERALVASRTEAADLTLEAKKAEHEVALVRERAVRDQALLDAGKVSAKEAQALLAELDSLKVRQGRLEEVELDVMERLEAHQATLAQLEQAYDGTVADRNRAVRERDDEVAAIDAQRKDVARERAAAVEGLDVTLLATYERLRDQLGGLGAARLEGRRCGGCRMELNPVDLSKIAAASAETLVRCEECGRLLVRPIGQDA</sequence>
<evidence type="ECO:0000259" key="2">
    <source>
        <dbReference type="Pfam" id="PF02591"/>
    </source>
</evidence>
<evidence type="ECO:0000313" key="4">
    <source>
        <dbReference type="EMBL" id="TQK75871.1"/>
    </source>
</evidence>
<dbReference type="InterPro" id="IPR052376">
    <property type="entry name" value="Oxidative_Scav/Glycosyltrans"/>
</dbReference>
<dbReference type="RefSeq" id="WP_142111214.1">
    <property type="nucleotide sequence ID" value="NZ_BAAATB010000008.1"/>
</dbReference>
<dbReference type="Pfam" id="PF24481">
    <property type="entry name" value="CT398_CC"/>
    <property type="match status" value="1"/>
</dbReference>
<dbReference type="InterPro" id="IPR003743">
    <property type="entry name" value="Zf-RING_7"/>
</dbReference>
<dbReference type="Proteomes" id="UP000316181">
    <property type="component" value="Unassembled WGS sequence"/>
</dbReference>
<dbReference type="InterPro" id="IPR056003">
    <property type="entry name" value="CT398_CC_hairpin"/>
</dbReference>
<dbReference type="PANTHER" id="PTHR39082">
    <property type="entry name" value="PHOSPHOLIPASE C-BETA-2-RELATED"/>
    <property type="match status" value="1"/>
</dbReference>
<dbReference type="PANTHER" id="PTHR39082:SF1">
    <property type="entry name" value="SCAVENGER RECEPTOR CLASS A MEMBER 3"/>
    <property type="match status" value="1"/>
</dbReference>
<name>A0A542SML1_9MICO</name>
<gene>
    <name evidence="4" type="ORF">FB389_0511</name>
</gene>
<feature type="coiled-coil region" evidence="1">
    <location>
        <begin position="38"/>
        <end position="79"/>
    </location>
</feature>
<feature type="coiled-coil region" evidence="1">
    <location>
        <begin position="118"/>
        <end position="145"/>
    </location>
</feature>
<feature type="domain" description="C4-type zinc ribbon" evidence="2">
    <location>
        <begin position="205"/>
        <end position="239"/>
    </location>
</feature>
<dbReference type="Gene3D" id="1.10.287.1490">
    <property type="match status" value="1"/>
</dbReference>
<dbReference type="AlphaFoldDB" id="A0A542SML1"/>
<dbReference type="OrthoDB" id="9784388at2"/>
<protein>
    <submittedName>
        <fullName evidence="4">Uncharacterized protein</fullName>
    </submittedName>
</protein>
<proteinExistence type="predicted"/>
<keyword evidence="5" id="KW-1185">Reference proteome</keyword>
<comment type="caution">
    <text evidence="4">The sequence shown here is derived from an EMBL/GenBank/DDBJ whole genome shotgun (WGS) entry which is preliminary data.</text>
</comment>
<reference evidence="4 5" key="1">
    <citation type="submission" date="2019-06" db="EMBL/GenBank/DDBJ databases">
        <title>Sequencing the genomes of 1000 actinobacteria strains.</title>
        <authorList>
            <person name="Klenk H.-P."/>
        </authorList>
    </citation>
    <scope>NUCLEOTIDE SEQUENCE [LARGE SCALE GENOMIC DNA]</scope>
    <source>
        <strain evidence="4 5">DSM 10596</strain>
    </source>
</reference>
<evidence type="ECO:0000259" key="3">
    <source>
        <dbReference type="Pfam" id="PF24481"/>
    </source>
</evidence>
<evidence type="ECO:0000313" key="5">
    <source>
        <dbReference type="Proteomes" id="UP000316181"/>
    </source>
</evidence>